<protein>
    <submittedName>
        <fullName evidence="3">YHS domain-containing protein</fullName>
    </submittedName>
</protein>
<dbReference type="OrthoDB" id="344729at2"/>
<feature type="chain" id="PRO_5022913930" evidence="1">
    <location>
        <begin position="28"/>
        <end position="151"/>
    </location>
</feature>
<dbReference type="EMBL" id="CP036150">
    <property type="protein sequence ID" value="QEN08694.1"/>
    <property type="molecule type" value="Genomic_DNA"/>
</dbReference>
<evidence type="ECO:0000313" key="4">
    <source>
        <dbReference type="Proteomes" id="UP000324209"/>
    </source>
</evidence>
<keyword evidence="1" id="KW-0732">Signal</keyword>
<dbReference type="InterPro" id="IPR007029">
    <property type="entry name" value="YHS_dom"/>
</dbReference>
<evidence type="ECO:0000313" key="3">
    <source>
        <dbReference type="EMBL" id="QEN08694.1"/>
    </source>
</evidence>
<dbReference type="AlphaFoldDB" id="A0A5C1QQ06"/>
<name>A0A5C1QQ06_9SPIO</name>
<reference evidence="3 4" key="1">
    <citation type="submission" date="2019-02" db="EMBL/GenBank/DDBJ databases">
        <title>Complete Genome Sequence and Methylome Analysis of free living Spirochaetas.</title>
        <authorList>
            <person name="Fomenkov A."/>
            <person name="Dubinina G."/>
            <person name="Leshcheva N."/>
            <person name="Mikheeva N."/>
            <person name="Grabovich M."/>
            <person name="Vincze T."/>
            <person name="Roberts R.J."/>
        </authorList>
    </citation>
    <scope>NUCLEOTIDE SEQUENCE [LARGE SCALE GENOMIC DNA]</scope>
    <source>
        <strain evidence="3 4">K2</strain>
    </source>
</reference>
<sequence length="151" mass="17192">MKQKILKLRRILLMAILGTAISAALTAGEINTDRNNTAIKGYDPVSYFLESDARKGSSKYSLEWKGATWYFSTDENRSLFASNPEKYAPRFGGYCANGLSDRHKIGGNPQIWLIQEGELFFFFSRRGRSAWIDDSSKKLAAESYWKLVQFQ</sequence>
<evidence type="ECO:0000256" key="1">
    <source>
        <dbReference type="SAM" id="SignalP"/>
    </source>
</evidence>
<feature type="signal peptide" evidence="1">
    <location>
        <begin position="1"/>
        <end position="27"/>
    </location>
</feature>
<dbReference type="Pfam" id="PF04945">
    <property type="entry name" value="YHS"/>
    <property type="match status" value="1"/>
</dbReference>
<dbReference type="NCBIfam" id="NF041384">
    <property type="entry name" value="YHS_seleno_dom"/>
    <property type="match status" value="1"/>
</dbReference>
<gene>
    <name evidence="3" type="ORF">EXM22_12100</name>
</gene>
<dbReference type="RefSeq" id="WP_149486775.1">
    <property type="nucleotide sequence ID" value="NZ_CP036150.1"/>
</dbReference>
<organism evidence="3 4">
    <name type="scientific">Oceanispirochaeta crateris</name>
    <dbReference type="NCBI Taxonomy" id="2518645"/>
    <lineage>
        <taxon>Bacteria</taxon>
        <taxon>Pseudomonadati</taxon>
        <taxon>Spirochaetota</taxon>
        <taxon>Spirochaetia</taxon>
        <taxon>Spirochaetales</taxon>
        <taxon>Spirochaetaceae</taxon>
        <taxon>Oceanispirochaeta</taxon>
    </lineage>
</organism>
<accession>A0A5C1QQ06</accession>
<feature type="domain" description="YHS" evidence="2">
    <location>
        <begin position="55"/>
        <end position="89"/>
    </location>
</feature>
<keyword evidence="4" id="KW-1185">Reference proteome</keyword>
<dbReference type="Proteomes" id="UP000324209">
    <property type="component" value="Chromosome"/>
</dbReference>
<dbReference type="KEGG" id="ock:EXM22_12100"/>
<evidence type="ECO:0000259" key="2">
    <source>
        <dbReference type="Pfam" id="PF04945"/>
    </source>
</evidence>
<proteinExistence type="predicted"/>